<reference evidence="8" key="2">
    <citation type="submission" date="2014-09" db="EMBL/GenBank/DDBJ databases">
        <authorList>
            <person name="Bishop-Lilly K.A."/>
            <person name="Broomall S.M."/>
            <person name="Chain P.S."/>
            <person name="Chertkov O."/>
            <person name="Coyne S.R."/>
            <person name="Daligault H.E."/>
            <person name="Davenport K.W."/>
            <person name="Erkkila T."/>
            <person name="Frey K.G."/>
            <person name="Gibbons H.S."/>
            <person name="Gu W."/>
            <person name="Jaissle J."/>
            <person name="Johnson S.L."/>
            <person name="Koroleva G.I."/>
            <person name="Ladner J.T."/>
            <person name="Lo C.-C."/>
            <person name="Minogue T.D."/>
            <person name="Munk C."/>
            <person name="Palacios G.F."/>
            <person name="Redden C.L."/>
            <person name="Rosenzweig C.N."/>
            <person name="Scholz M.B."/>
            <person name="Teshima H."/>
            <person name="Xu Y."/>
        </authorList>
    </citation>
    <scope>NUCLEOTIDE SEQUENCE</scope>
    <source>
        <strain evidence="8">Mb9</strain>
    </source>
</reference>
<reference evidence="7" key="1">
    <citation type="submission" date="2013-12" db="EMBL/GenBank/DDBJ databases">
        <title>The complete genome sequence of Methanobacterium sp. BRM9.</title>
        <authorList>
            <consortium name="Pastoral Greenhouse Gas Research Consortium"/>
            <person name="Kelly W.J."/>
            <person name="Leahy S.C."/>
            <person name="Perry R."/>
            <person name="Li D."/>
            <person name="Altermann E."/>
            <person name="Lambie S.C."/>
            <person name="Attwood G.T."/>
        </authorList>
    </citation>
    <scope>NUCLEOTIDE SEQUENCE [LARGE SCALE GENOMIC DNA]</scope>
    <source>
        <strain evidence="7">BRM9</strain>
    </source>
</reference>
<dbReference type="Proteomes" id="UP000029661">
    <property type="component" value="Chromosome"/>
</dbReference>
<feature type="binding site" evidence="5">
    <location>
        <position position="301"/>
    </location>
    <ligand>
        <name>substrate</name>
    </ligand>
</feature>
<dbReference type="InterPro" id="IPR005912">
    <property type="entry name" value="Pus10"/>
</dbReference>
<dbReference type="GO" id="GO:0000049">
    <property type="term" value="F:tRNA binding"/>
    <property type="evidence" value="ECO:0007669"/>
    <property type="project" value="InterPro"/>
</dbReference>
<dbReference type="Gene3D" id="3.30.70.2510">
    <property type="match status" value="1"/>
</dbReference>
<evidence type="ECO:0000256" key="5">
    <source>
        <dbReference type="HAMAP-Rule" id="MF_01893"/>
    </source>
</evidence>
<dbReference type="Pfam" id="PF22023">
    <property type="entry name" value="Pus10_THUMP_arc"/>
    <property type="match status" value="1"/>
</dbReference>
<dbReference type="InterPro" id="IPR055174">
    <property type="entry name" value="Pus10_THUMP_arc"/>
</dbReference>
<evidence type="ECO:0000313" key="8">
    <source>
        <dbReference type="EMBL" id="CEL25922.1"/>
    </source>
</evidence>
<evidence type="ECO:0000256" key="4">
    <source>
        <dbReference type="ARBA" id="ARBA00023235"/>
    </source>
</evidence>
<accession>A0A089ZJ58</accession>
<sequence length="406" mass="46272">MKNTTDQAREIVELTQGNICNRCLGRNFYPQLSGKDNADRGTYLKEILSREDSIPNKTKSCQLCGDVFLDLENTLEKIISIIEKSQVEFSTFLVGCRLSPDILEKEKEIQEITGSTSDSLKKEINRELGKELEVRLNREVDFDNPNLVIMMDFTRNWVDLQTNPLFMEGRYRKLLRGIPQTRWPCRKCRGNGCERCNFTGKMYPESVEELIAEKVLTASKGKESRFHGAGREDLDVRMLGGGRPFVLEIKEPKVRDLDLEELTSQINHHCQGKVEVLQLKMVGKDRRSGVKASSTETYKVYRALVELEEEVSPEQTDALNSLKVIKQRTPVRVSHRRADKIRTREVKDIKVKILDPTHLELIIDCEGGLYIKELISGDEERTQPSVASLLGTGAQCIELDVLEVNI</sequence>
<dbReference type="Pfam" id="PF21238">
    <property type="entry name" value="Pus10_C"/>
    <property type="match status" value="1"/>
</dbReference>
<feature type="active site" description="Nucleophile" evidence="5">
    <location>
        <position position="233"/>
    </location>
</feature>
<comment type="catalytic activity">
    <reaction evidence="5">
        <text>uridine(54) in tRNA = pseudouridine(54) in tRNA</text>
        <dbReference type="Rhea" id="RHEA:57876"/>
        <dbReference type="Rhea" id="RHEA-COMP:10193"/>
        <dbReference type="Rhea" id="RHEA-COMP:14141"/>
        <dbReference type="ChEBI" id="CHEBI:65314"/>
        <dbReference type="ChEBI" id="CHEBI:65315"/>
    </reaction>
</comment>
<comment type="similarity">
    <text evidence="1 5">Belongs to the pseudouridine synthase Pus10 family.</text>
</comment>
<comment type="catalytic activity">
    <reaction evidence="5">
        <text>uridine(55) in tRNA = pseudouridine(55) in tRNA</text>
        <dbReference type="Rhea" id="RHEA:42532"/>
        <dbReference type="Rhea" id="RHEA-COMP:10101"/>
        <dbReference type="Rhea" id="RHEA-COMP:10102"/>
        <dbReference type="ChEBI" id="CHEBI:65314"/>
        <dbReference type="ChEBI" id="CHEBI:65315"/>
        <dbReference type="EC" id="5.4.99.25"/>
    </reaction>
</comment>
<feature type="binding site" evidence="5">
    <location>
        <position position="370"/>
    </location>
    <ligand>
        <name>substrate</name>
    </ligand>
</feature>
<comment type="function">
    <text evidence="5">Responsible for synthesis of pseudouridine from uracil-54 and uracil-55 in the psi GC loop of transfer RNAs.</text>
</comment>
<dbReference type="InterPro" id="IPR048741">
    <property type="entry name" value="Pus10-like_C"/>
</dbReference>
<dbReference type="NCBIfam" id="TIGR01213">
    <property type="entry name" value="pseudo_Pus10arc"/>
    <property type="match status" value="1"/>
</dbReference>
<dbReference type="RefSeq" id="WP_048085803.1">
    <property type="nucleotide sequence ID" value="NZ_CP006933.1"/>
</dbReference>
<dbReference type="PANTHER" id="PTHR21568">
    <property type="entry name" value="TRNA PSEUDOURIDINE SYNTHASE PUS10"/>
    <property type="match status" value="1"/>
</dbReference>
<dbReference type="EC" id="5.4.99.25" evidence="5"/>
<dbReference type="OrthoDB" id="10348at2157"/>
<dbReference type="SUPFAM" id="SSF55120">
    <property type="entry name" value="Pseudouridine synthase"/>
    <property type="match status" value="1"/>
</dbReference>
<dbReference type="FunFam" id="3.30.70.2510:FF:000001">
    <property type="entry name" value="tRNA pseudouridine synthase Pus10"/>
    <property type="match status" value="1"/>
</dbReference>
<protein>
    <recommendedName>
        <fullName evidence="5">tRNA pseudouridine synthase Pus10</fullName>
        <ecNumber evidence="5">5.4.99.25</ecNumber>
    </recommendedName>
    <alternativeName>
        <fullName evidence="5">tRNA pseudouridine 54/55 synthase</fullName>
        <shortName evidence="5">Psi54/55 synthase</shortName>
    </alternativeName>
</protein>
<dbReference type="EMBL" id="CP006933">
    <property type="protein sequence ID" value="AIS33073.1"/>
    <property type="molecule type" value="Genomic_DNA"/>
</dbReference>
<dbReference type="EMBL" id="LN734822">
    <property type="protein sequence ID" value="CEL25922.1"/>
    <property type="molecule type" value="Genomic_DNA"/>
</dbReference>
<dbReference type="GO" id="GO:0160148">
    <property type="term" value="F:tRNA pseudouridine(55) synthase activity"/>
    <property type="evidence" value="ECO:0007669"/>
    <property type="project" value="UniProtKB-EC"/>
</dbReference>
<keyword evidence="2 5" id="KW-0819">tRNA processing</keyword>
<evidence type="ECO:0000313" key="9">
    <source>
        <dbReference type="Proteomes" id="UP000029661"/>
    </source>
</evidence>
<evidence type="ECO:0000256" key="1">
    <source>
        <dbReference type="ARBA" id="ARBA00009652"/>
    </source>
</evidence>
<proteinExistence type="inferred from homology"/>
<evidence type="ECO:0000313" key="10">
    <source>
        <dbReference type="Proteomes" id="UP000062768"/>
    </source>
</evidence>
<dbReference type="STRING" id="2162.BRM9_2273"/>
<dbReference type="PANTHER" id="PTHR21568:SF0">
    <property type="entry name" value="TRNA PSEUDOURIDINE SYNTHASE PUS10"/>
    <property type="match status" value="1"/>
</dbReference>
<dbReference type="InterPro" id="IPR039894">
    <property type="entry name" value="Pus10-like"/>
</dbReference>
<organism evidence="7 9">
    <name type="scientific">Methanobacterium formicicum</name>
    <dbReference type="NCBI Taxonomy" id="2162"/>
    <lineage>
        <taxon>Archaea</taxon>
        <taxon>Methanobacteriati</taxon>
        <taxon>Methanobacteriota</taxon>
        <taxon>Methanomada group</taxon>
        <taxon>Methanobacteria</taxon>
        <taxon>Methanobacteriales</taxon>
        <taxon>Methanobacteriaceae</taxon>
        <taxon>Methanobacterium</taxon>
    </lineage>
</organism>
<evidence type="ECO:0000259" key="6">
    <source>
        <dbReference type="PROSITE" id="PS51165"/>
    </source>
</evidence>
<keyword evidence="10" id="KW-1185">Reference proteome</keyword>
<dbReference type="InterPro" id="IPR004114">
    <property type="entry name" value="THUMP_dom"/>
</dbReference>
<evidence type="ECO:0000256" key="2">
    <source>
        <dbReference type="ARBA" id="ARBA00022694"/>
    </source>
</evidence>
<dbReference type="Gene3D" id="3.30.70.3190">
    <property type="match status" value="1"/>
</dbReference>
<dbReference type="KEGG" id="mfc:BRM9_2273"/>
<dbReference type="HAMAP" id="MF_01893">
    <property type="entry name" value="Pus10_arch"/>
    <property type="match status" value="1"/>
</dbReference>
<dbReference type="AlphaFoldDB" id="A0A089ZJ58"/>
<keyword evidence="3 5" id="KW-0694">RNA-binding</keyword>
<name>A0A089ZJ58_METFO</name>
<dbReference type="Proteomes" id="UP000062768">
    <property type="component" value="Chromosome I"/>
</dbReference>
<gene>
    <name evidence="5 8" type="primary">pus10</name>
    <name evidence="7" type="ORF">BRM9_2273</name>
    <name evidence="8" type="ORF">MB9_2311</name>
</gene>
<evidence type="ECO:0000313" key="7">
    <source>
        <dbReference type="EMBL" id="AIS33073.1"/>
    </source>
</evidence>
<dbReference type="GO" id="GO:0031119">
    <property type="term" value="P:tRNA pseudouridine synthesis"/>
    <property type="evidence" value="ECO:0007669"/>
    <property type="project" value="UniProtKB-UniRule"/>
</dbReference>
<evidence type="ECO:0000256" key="3">
    <source>
        <dbReference type="ARBA" id="ARBA00022884"/>
    </source>
</evidence>
<dbReference type="GeneID" id="26740541"/>
<keyword evidence="4 5" id="KW-0413">Isomerase</keyword>
<dbReference type="PROSITE" id="PS51165">
    <property type="entry name" value="THUMP"/>
    <property type="match status" value="1"/>
</dbReference>
<dbReference type="PATRIC" id="fig|2162.10.peg.2381"/>
<feature type="domain" description="THUMP" evidence="6">
    <location>
        <begin position="42"/>
        <end position="164"/>
    </location>
</feature>
<dbReference type="InterPro" id="IPR020103">
    <property type="entry name" value="PsdUridine_synth_cat_dom_sf"/>
</dbReference>